<dbReference type="Gene3D" id="3.40.50.720">
    <property type="entry name" value="NAD(P)-binding Rossmann-like Domain"/>
    <property type="match status" value="1"/>
</dbReference>
<dbReference type="Pfam" id="PF13561">
    <property type="entry name" value="adh_short_C2"/>
    <property type="match status" value="1"/>
</dbReference>
<evidence type="ECO:0000256" key="1">
    <source>
        <dbReference type="ARBA" id="ARBA00006484"/>
    </source>
</evidence>
<dbReference type="InterPro" id="IPR051122">
    <property type="entry name" value="SDR_DHRS6-like"/>
</dbReference>
<dbReference type="InterPro" id="IPR002347">
    <property type="entry name" value="SDR_fam"/>
</dbReference>
<gene>
    <name evidence="3" type="ORF">FHX40_0854</name>
</gene>
<proteinExistence type="inferred from homology"/>
<dbReference type="EMBL" id="VFPQ01000001">
    <property type="protein sequence ID" value="TQM74189.1"/>
    <property type="molecule type" value="Genomic_DNA"/>
</dbReference>
<comment type="caution">
    <text evidence="3">The sequence shown here is derived from an EMBL/GenBank/DDBJ whole genome shotgun (WGS) entry which is preliminary data.</text>
</comment>
<dbReference type="PANTHER" id="PTHR43477">
    <property type="entry name" value="DIHYDROANTICAPSIN 7-DEHYDROGENASE"/>
    <property type="match status" value="1"/>
</dbReference>
<dbReference type="Proteomes" id="UP000319213">
    <property type="component" value="Unassembled WGS sequence"/>
</dbReference>
<keyword evidence="4" id="KW-1185">Reference proteome</keyword>
<dbReference type="PANTHER" id="PTHR43477:SF1">
    <property type="entry name" value="DIHYDROANTICAPSIN 7-DEHYDROGENASE"/>
    <property type="match status" value="1"/>
</dbReference>
<comment type="similarity">
    <text evidence="1">Belongs to the short-chain dehydrogenases/reductases (SDR) family.</text>
</comment>
<evidence type="ECO:0000313" key="3">
    <source>
        <dbReference type="EMBL" id="TQM74189.1"/>
    </source>
</evidence>
<dbReference type="CDD" id="cd11731">
    <property type="entry name" value="Lin1944_like_SDR_c"/>
    <property type="match status" value="1"/>
</dbReference>
<evidence type="ECO:0000256" key="2">
    <source>
        <dbReference type="ARBA" id="ARBA00023002"/>
    </source>
</evidence>
<name>A0A543IUE5_9ACTN</name>
<reference evidence="3 4" key="1">
    <citation type="submission" date="2019-06" db="EMBL/GenBank/DDBJ databases">
        <title>Sequencing the genomes of 1000 actinobacteria strains.</title>
        <authorList>
            <person name="Klenk H.-P."/>
        </authorList>
    </citation>
    <scope>NUCLEOTIDE SEQUENCE [LARGE SCALE GENOMIC DNA]</scope>
    <source>
        <strain evidence="3 4">DSM 43186</strain>
    </source>
</reference>
<dbReference type="AlphaFoldDB" id="A0A543IUE5"/>
<accession>A0A543IUE5</accession>
<sequence length="199" mass="20812">MRILLIGATGRLGSVLHTTLAGRGHEIVTASRTAGDIRCDITDPAQVAEMYDRAGPLDAVAVAAGKVPYGRVVDLGPDDYLAGFRGKVLGQIEVVRQGAARIAERGSFTLISGVLGRDPVVTASVAAMANGALEAFVRAAALELAPRRVNIVSPTVFTECADEFGDLFAGMEPVDLARVANAYVHSIEGAYTGRVYELG</sequence>
<dbReference type="OrthoDB" id="9787486at2"/>
<organism evidence="3 4">
    <name type="scientific">Thermopolyspora flexuosa</name>
    <dbReference type="NCBI Taxonomy" id="103836"/>
    <lineage>
        <taxon>Bacteria</taxon>
        <taxon>Bacillati</taxon>
        <taxon>Actinomycetota</taxon>
        <taxon>Actinomycetes</taxon>
        <taxon>Streptosporangiales</taxon>
        <taxon>Streptosporangiaceae</taxon>
        <taxon>Thermopolyspora</taxon>
    </lineage>
</organism>
<keyword evidence="2" id="KW-0560">Oxidoreductase</keyword>
<protein>
    <submittedName>
        <fullName evidence="3">Enoyl-ACP reductase-like protein</fullName>
    </submittedName>
</protein>
<dbReference type="NCBIfam" id="NF005754">
    <property type="entry name" value="PRK07578.1"/>
    <property type="match status" value="1"/>
</dbReference>
<evidence type="ECO:0000313" key="4">
    <source>
        <dbReference type="Proteomes" id="UP000319213"/>
    </source>
</evidence>
<dbReference type="RefSeq" id="WP_142258394.1">
    <property type="nucleotide sequence ID" value="NZ_BMPV01000006.1"/>
</dbReference>
<dbReference type="InterPro" id="IPR036291">
    <property type="entry name" value="NAD(P)-bd_dom_sf"/>
</dbReference>
<dbReference type="GO" id="GO:0016491">
    <property type="term" value="F:oxidoreductase activity"/>
    <property type="evidence" value="ECO:0007669"/>
    <property type="project" value="UniProtKB-KW"/>
</dbReference>
<dbReference type="SUPFAM" id="SSF51735">
    <property type="entry name" value="NAD(P)-binding Rossmann-fold domains"/>
    <property type="match status" value="1"/>
</dbReference>